<dbReference type="GO" id="GO:0003700">
    <property type="term" value="F:DNA-binding transcription factor activity"/>
    <property type="evidence" value="ECO:0007669"/>
    <property type="project" value="InterPro"/>
</dbReference>
<dbReference type="Gene3D" id="1.10.10.10">
    <property type="entry name" value="Winged helix-like DNA-binding domain superfamily/Winged helix DNA-binding domain"/>
    <property type="match status" value="1"/>
</dbReference>
<protein>
    <submittedName>
        <fullName evidence="5">GntR family transcriptional regulator</fullName>
    </submittedName>
</protein>
<dbReference type="RefSeq" id="WP_007238701.1">
    <property type="nucleotide sequence ID" value="NZ_BAFB01000109.1"/>
</dbReference>
<keyword evidence="2" id="KW-0238">DNA-binding</keyword>
<dbReference type="GO" id="GO:0003677">
    <property type="term" value="F:DNA binding"/>
    <property type="evidence" value="ECO:0007669"/>
    <property type="project" value="UniProtKB-KW"/>
</dbReference>
<dbReference type="STRING" id="1108044.GOOTI_109_00250"/>
<comment type="caution">
    <text evidence="5">The sequence shown here is derived from an EMBL/GenBank/DDBJ whole genome shotgun (WGS) entry which is preliminary data.</text>
</comment>
<dbReference type="InterPro" id="IPR011711">
    <property type="entry name" value="GntR_C"/>
</dbReference>
<evidence type="ECO:0000256" key="1">
    <source>
        <dbReference type="ARBA" id="ARBA00023015"/>
    </source>
</evidence>
<dbReference type="PANTHER" id="PTHR43537">
    <property type="entry name" value="TRANSCRIPTIONAL REGULATOR, GNTR FAMILY"/>
    <property type="match status" value="1"/>
</dbReference>
<dbReference type="SMART" id="SM00895">
    <property type="entry name" value="FCD"/>
    <property type="match status" value="1"/>
</dbReference>
<dbReference type="Pfam" id="PF07729">
    <property type="entry name" value="FCD"/>
    <property type="match status" value="1"/>
</dbReference>
<dbReference type="PANTHER" id="PTHR43537:SF5">
    <property type="entry name" value="UXU OPERON TRANSCRIPTIONAL REGULATOR"/>
    <property type="match status" value="1"/>
</dbReference>
<keyword evidence="3" id="KW-0804">Transcription</keyword>
<dbReference type="Gene3D" id="1.20.120.530">
    <property type="entry name" value="GntR ligand-binding domain-like"/>
    <property type="match status" value="1"/>
</dbReference>
<keyword evidence="6" id="KW-1185">Reference proteome</keyword>
<dbReference type="Pfam" id="PF00392">
    <property type="entry name" value="GntR"/>
    <property type="match status" value="1"/>
</dbReference>
<organism evidence="5 6">
    <name type="scientific">Gordonia otitidis (strain DSM 44809 / CCUG 52243 / JCM 12355 / NBRC 100426 / IFM 10032)</name>
    <dbReference type="NCBI Taxonomy" id="1108044"/>
    <lineage>
        <taxon>Bacteria</taxon>
        <taxon>Bacillati</taxon>
        <taxon>Actinomycetota</taxon>
        <taxon>Actinomycetes</taxon>
        <taxon>Mycobacteriales</taxon>
        <taxon>Gordoniaceae</taxon>
        <taxon>Gordonia</taxon>
    </lineage>
</organism>
<sequence length="231" mass="25310">MATSKAKQTRGDLVYERLRGDILGGRYLPGDRLKFGALAADCDVSMSVLREALTRLSLEGLVTNEANVGYAVTEISVPRLRELTDARLELEGLVFGRAIGDGDLAWESSVVAAHHQMVGTRYLTGDEPVRVTDDWARAHAAFHRALLEGCANKKLLQLANGLRDEAELYRRWSQPLGQEKNRDLDGEHRRIMELALARDALGAVSALREHISHTTELLVASDIAVDGAVAT</sequence>
<evidence type="ECO:0000313" key="5">
    <source>
        <dbReference type="EMBL" id="GAB34464.1"/>
    </source>
</evidence>
<dbReference type="SUPFAM" id="SSF46785">
    <property type="entry name" value="Winged helix' DNA-binding domain"/>
    <property type="match status" value="1"/>
</dbReference>
<evidence type="ECO:0000256" key="3">
    <source>
        <dbReference type="ARBA" id="ARBA00023163"/>
    </source>
</evidence>
<dbReference type="InterPro" id="IPR008920">
    <property type="entry name" value="TF_FadR/GntR_C"/>
</dbReference>
<proteinExistence type="predicted"/>
<evidence type="ECO:0000256" key="2">
    <source>
        <dbReference type="ARBA" id="ARBA00023125"/>
    </source>
</evidence>
<name>H5TLV6_GORO1</name>
<dbReference type="PROSITE" id="PS50949">
    <property type="entry name" value="HTH_GNTR"/>
    <property type="match status" value="1"/>
</dbReference>
<reference evidence="5" key="1">
    <citation type="submission" date="2012-02" db="EMBL/GenBank/DDBJ databases">
        <title>Whole genome shotgun sequence of Gordonia otitidis NBRC 100426.</title>
        <authorList>
            <person name="Yoshida I."/>
            <person name="Hosoyama A."/>
            <person name="Tsuchikane K."/>
            <person name="Katsumata H."/>
            <person name="Yamazaki S."/>
            <person name="Fujita N."/>
        </authorList>
    </citation>
    <scope>NUCLEOTIDE SEQUENCE [LARGE SCALE GENOMIC DNA]</scope>
    <source>
        <strain evidence="5">NBRC 100426</strain>
    </source>
</reference>
<dbReference type="InterPro" id="IPR036388">
    <property type="entry name" value="WH-like_DNA-bd_sf"/>
</dbReference>
<accession>H5TLV6</accession>
<dbReference type="InterPro" id="IPR036390">
    <property type="entry name" value="WH_DNA-bd_sf"/>
</dbReference>
<dbReference type="EMBL" id="BAFB01000109">
    <property type="protein sequence ID" value="GAB34464.1"/>
    <property type="molecule type" value="Genomic_DNA"/>
</dbReference>
<dbReference type="Proteomes" id="UP000005038">
    <property type="component" value="Unassembled WGS sequence"/>
</dbReference>
<dbReference type="OrthoDB" id="8680240at2"/>
<evidence type="ECO:0000313" key="6">
    <source>
        <dbReference type="Proteomes" id="UP000005038"/>
    </source>
</evidence>
<evidence type="ECO:0000259" key="4">
    <source>
        <dbReference type="PROSITE" id="PS50949"/>
    </source>
</evidence>
<dbReference type="InterPro" id="IPR000524">
    <property type="entry name" value="Tscrpt_reg_HTH_GntR"/>
</dbReference>
<gene>
    <name evidence="5" type="ORF">GOOTI_109_00250</name>
</gene>
<dbReference type="AlphaFoldDB" id="H5TLV6"/>
<keyword evidence="1" id="KW-0805">Transcription regulation</keyword>
<feature type="domain" description="HTH gntR-type" evidence="4">
    <location>
        <begin position="8"/>
        <end position="75"/>
    </location>
</feature>
<dbReference type="SMART" id="SM00345">
    <property type="entry name" value="HTH_GNTR"/>
    <property type="match status" value="1"/>
</dbReference>
<dbReference type="SUPFAM" id="SSF48008">
    <property type="entry name" value="GntR ligand-binding domain-like"/>
    <property type="match status" value="1"/>
</dbReference>